<sequence>MKSFFSTLLILYIAVACKKAETFQTGCNCQGPSNFILKDELAVYGNESLHILSKQLDPTYCNPAFLQGKIAENDTIYVSGIIRGSCGSSDIYLPRLEVTDFRKK</sequence>
<accession>A0A927ASP2</accession>
<name>A0A927ASP2_9BACT</name>
<proteinExistence type="predicted"/>
<evidence type="ECO:0000313" key="2">
    <source>
        <dbReference type="Proteomes" id="UP000598820"/>
    </source>
</evidence>
<dbReference type="Proteomes" id="UP000598820">
    <property type="component" value="Unassembled WGS sequence"/>
</dbReference>
<evidence type="ECO:0000313" key="1">
    <source>
        <dbReference type="EMBL" id="MBD2704201.1"/>
    </source>
</evidence>
<comment type="caution">
    <text evidence="1">The sequence shown here is derived from an EMBL/GenBank/DDBJ whole genome shotgun (WGS) entry which is preliminary data.</text>
</comment>
<dbReference type="PROSITE" id="PS51257">
    <property type="entry name" value="PROKAR_LIPOPROTEIN"/>
    <property type="match status" value="1"/>
</dbReference>
<dbReference type="RefSeq" id="WP_190890591.1">
    <property type="nucleotide sequence ID" value="NZ_JACWZY010000029.1"/>
</dbReference>
<reference evidence="1" key="1">
    <citation type="submission" date="2020-09" db="EMBL/GenBank/DDBJ databases">
        <authorList>
            <person name="Kim M.K."/>
        </authorList>
    </citation>
    <scope>NUCLEOTIDE SEQUENCE</scope>
    <source>
        <strain evidence="1">BT702</strain>
    </source>
</reference>
<keyword evidence="2" id="KW-1185">Reference proteome</keyword>
<evidence type="ECO:0008006" key="3">
    <source>
        <dbReference type="Google" id="ProtNLM"/>
    </source>
</evidence>
<gene>
    <name evidence="1" type="ORF">IC229_26395</name>
</gene>
<organism evidence="1 2">
    <name type="scientific">Spirosoma profusum</name>
    <dbReference type="NCBI Taxonomy" id="2771354"/>
    <lineage>
        <taxon>Bacteria</taxon>
        <taxon>Pseudomonadati</taxon>
        <taxon>Bacteroidota</taxon>
        <taxon>Cytophagia</taxon>
        <taxon>Cytophagales</taxon>
        <taxon>Cytophagaceae</taxon>
        <taxon>Spirosoma</taxon>
    </lineage>
</organism>
<protein>
    <recommendedName>
        <fullName evidence="3">Lipoprotein</fullName>
    </recommendedName>
</protein>
<dbReference type="EMBL" id="JACWZY010000029">
    <property type="protein sequence ID" value="MBD2704201.1"/>
    <property type="molecule type" value="Genomic_DNA"/>
</dbReference>
<dbReference type="AlphaFoldDB" id="A0A927ASP2"/>